<accession>A0ACC3ABE3</accession>
<sequence length="579" mass="63642">MALQNQFTLSLELTNLVPVGFAIAGKTWDAALRFARQLQSSRSDIVIEEDLALKFGRCRIADNLSRSFRTVVEAQNRAEPLQLVEAGLTLFCGTGPTVVRALTEGRDGPYFAMVVQCSLLVATHMKRPLAAALSQSFEKEAASAPLEHQQRAIPSGEGLEGTLQAIEDQTTSFDWQHLLFAVGRKSNLEDKQVHTTIPTVILQGAITMLHSVQRFPEERLVIIETNNGAAVLTVWAHHVLGLSVLVRTYKDNEAHEERFGESPEQVVIDVRRHIEQSGLAGEPTTREDSITLLSIKDGNKLTLKAEPDDEYIDGTFRGPLRGFAKRQLVARQEVARNPSLGREMALITAAMAFLICRNLRVAACNEDYTFEDHSKNMMEPGVTNPFASGSPSEDDSTRSGWSTNMPVVVDEEQLLSTCQMLFDDQSIEQYQVNEYISLFRYQPLTALPVPIGTVQSVLSKDGLTDIESTWSYLRLSATLLSVALCGFASVGRLDRAAKLPLYDDSSILSDSALAMKIMGWDGNSPLYIESDASFEIVSHLMLGEYSDVDMSETALVSTKGWSVYLGSLGDEDPAAKGVS</sequence>
<dbReference type="EMBL" id="JAPDRQ010000051">
    <property type="protein sequence ID" value="KAJ9658400.1"/>
    <property type="molecule type" value="Genomic_DNA"/>
</dbReference>
<evidence type="ECO:0000313" key="2">
    <source>
        <dbReference type="Proteomes" id="UP001172386"/>
    </source>
</evidence>
<name>A0ACC3ABE3_9EURO</name>
<organism evidence="1 2">
    <name type="scientific">Neophaeococcomyces mojaviensis</name>
    <dbReference type="NCBI Taxonomy" id="3383035"/>
    <lineage>
        <taxon>Eukaryota</taxon>
        <taxon>Fungi</taxon>
        <taxon>Dikarya</taxon>
        <taxon>Ascomycota</taxon>
        <taxon>Pezizomycotina</taxon>
        <taxon>Eurotiomycetes</taxon>
        <taxon>Chaetothyriomycetidae</taxon>
        <taxon>Chaetothyriales</taxon>
        <taxon>Chaetothyriales incertae sedis</taxon>
        <taxon>Neophaeococcomyces</taxon>
    </lineage>
</organism>
<proteinExistence type="predicted"/>
<comment type="caution">
    <text evidence="1">The sequence shown here is derived from an EMBL/GenBank/DDBJ whole genome shotgun (WGS) entry which is preliminary data.</text>
</comment>
<keyword evidence="2" id="KW-1185">Reference proteome</keyword>
<dbReference type="Proteomes" id="UP001172386">
    <property type="component" value="Unassembled WGS sequence"/>
</dbReference>
<evidence type="ECO:0000313" key="1">
    <source>
        <dbReference type="EMBL" id="KAJ9658400.1"/>
    </source>
</evidence>
<protein>
    <submittedName>
        <fullName evidence="1">Uncharacterized protein</fullName>
    </submittedName>
</protein>
<gene>
    <name evidence="1" type="ORF">H2198_003684</name>
</gene>
<reference evidence="1" key="1">
    <citation type="submission" date="2022-10" db="EMBL/GenBank/DDBJ databases">
        <title>Culturing micro-colonial fungi from biological soil crusts in the Mojave desert and describing Neophaeococcomyces mojavensis, and introducing the new genera and species Taxawa tesnikishii.</title>
        <authorList>
            <person name="Kurbessoian T."/>
            <person name="Stajich J.E."/>
        </authorList>
    </citation>
    <scope>NUCLEOTIDE SEQUENCE</scope>
    <source>
        <strain evidence="1">JES_112</strain>
    </source>
</reference>